<keyword evidence="1" id="KW-0472">Membrane</keyword>
<evidence type="ECO:0000256" key="1">
    <source>
        <dbReference type="SAM" id="Phobius"/>
    </source>
</evidence>
<keyword evidence="1" id="KW-1133">Transmembrane helix</keyword>
<name>A0A0E9WG08_ANGAN</name>
<feature type="transmembrane region" description="Helical" evidence="1">
    <location>
        <begin position="57"/>
        <end position="77"/>
    </location>
</feature>
<dbReference type="EMBL" id="GBXM01019300">
    <property type="protein sequence ID" value="JAH89277.1"/>
    <property type="molecule type" value="Transcribed_RNA"/>
</dbReference>
<reference evidence="2" key="1">
    <citation type="submission" date="2014-11" db="EMBL/GenBank/DDBJ databases">
        <authorList>
            <person name="Amaro Gonzalez C."/>
        </authorList>
    </citation>
    <scope>NUCLEOTIDE SEQUENCE</scope>
</reference>
<accession>A0A0E9WG08</accession>
<organism evidence="2">
    <name type="scientific">Anguilla anguilla</name>
    <name type="common">European freshwater eel</name>
    <name type="synonym">Muraena anguilla</name>
    <dbReference type="NCBI Taxonomy" id="7936"/>
    <lineage>
        <taxon>Eukaryota</taxon>
        <taxon>Metazoa</taxon>
        <taxon>Chordata</taxon>
        <taxon>Craniata</taxon>
        <taxon>Vertebrata</taxon>
        <taxon>Euteleostomi</taxon>
        <taxon>Actinopterygii</taxon>
        <taxon>Neopterygii</taxon>
        <taxon>Teleostei</taxon>
        <taxon>Anguilliformes</taxon>
        <taxon>Anguillidae</taxon>
        <taxon>Anguilla</taxon>
    </lineage>
</organism>
<reference evidence="2" key="2">
    <citation type="journal article" date="2015" name="Fish Shellfish Immunol.">
        <title>Early steps in the European eel (Anguilla anguilla)-Vibrio vulnificus interaction in the gills: Role of the RtxA13 toxin.</title>
        <authorList>
            <person name="Callol A."/>
            <person name="Pajuelo D."/>
            <person name="Ebbesson L."/>
            <person name="Teles M."/>
            <person name="MacKenzie S."/>
            <person name="Amaro C."/>
        </authorList>
    </citation>
    <scope>NUCLEOTIDE SEQUENCE</scope>
</reference>
<keyword evidence="1" id="KW-0812">Transmembrane</keyword>
<proteinExistence type="predicted"/>
<sequence length="94" mass="10990">MKSHSIESEPRQLDSALLQRGSISTEYHFSIADIFVSIFNSRQHQIICDVLQINFSIYYPCIISFGWLTVSFLFMLVPKEQIFTNPIFKQVKEK</sequence>
<protein>
    <submittedName>
        <fullName evidence="2">Uncharacterized protein</fullName>
    </submittedName>
</protein>
<evidence type="ECO:0000313" key="2">
    <source>
        <dbReference type="EMBL" id="JAH89277.1"/>
    </source>
</evidence>
<dbReference type="AlphaFoldDB" id="A0A0E9WG08"/>